<dbReference type="AlphaFoldDB" id="B1WVX2"/>
<dbReference type="InterPro" id="IPR040079">
    <property type="entry name" value="Glutathione_S-Trfase"/>
</dbReference>
<dbReference type="EMBL" id="CP000806">
    <property type="protein sequence ID" value="ACB52305.1"/>
    <property type="molecule type" value="Genomic_DNA"/>
</dbReference>
<dbReference type="CDD" id="cd00570">
    <property type="entry name" value="GST_N_family"/>
    <property type="match status" value="1"/>
</dbReference>
<dbReference type="OrthoDB" id="465590at2"/>
<feature type="domain" description="GST C-terminal" evidence="2">
    <location>
        <begin position="102"/>
        <end position="231"/>
    </location>
</feature>
<dbReference type="InterPro" id="IPR004046">
    <property type="entry name" value="GST_C"/>
</dbReference>
<dbReference type="InterPro" id="IPR036249">
    <property type="entry name" value="Thioredoxin-like_sf"/>
</dbReference>
<dbReference type="SUPFAM" id="SSF47616">
    <property type="entry name" value="GST C-terminal domain-like"/>
    <property type="match status" value="1"/>
</dbReference>
<accession>B1WVX2</accession>
<dbReference type="SFLD" id="SFLDG00358">
    <property type="entry name" value="Main_(cytGST)"/>
    <property type="match status" value="1"/>
</dbReference>
<dbReference type="SFLD" id="SFLDS00019">
    <property type="entry name" value="Glutathione_Transferase_(cytos"/>
    <property type="match status" value="1"/>
</dbReference>
<organism evidence="3 4">
    <name type="scientific">Crocosphaera subtropica (strain ATCC 51142 / BH68)</name>
    <name type="common">Cyanothece sp. (strain ATCC 51142)</name>
    <dbReference type="NCBI Taxonomy" id="43989"/>
    <lineage>
        <taxon>Bacteria</taxon>
        <taxon>Bacillati</taxon>
        <taxon>Cyanobacteriota</taxon>
        <taxon>Cyanophyceae</taxon>
        <taxon>Oscillatoriophycideae</taxon>
        <taxon>Chroococcales</taxon>
        <taxon>Aphanothecaceae</taxon>
        <taxon>Crocosphaera</taxon>
        <taxon>Crocosphaera subtropica</taxon>
    </lineage>
</organism>
<dbReference type="PROSITE" id="PS50404">
    <property type="entry name" value="GST_NTER"/>
    <property type="match status" value="1"/>
</dbReference>
<dbReference type="InterPro" id="IPR036282">
    <property type="entry name" value="Glutathione-S-Trfase_C_sf"/>
</dbReference>
<dbReference type="Gene3D" id="1.20.1050.10">
    <property type="match status" value="1"/>
</dbReference>
<dbReference type="HOGENOM" id="CLU_011226_6_3_3"/>
<dbReference type="eggNOG" id="COG0625">
    <property type="taxonomic scope" value="Bacteria"/>
</dbReference>
<dbReference type="PANTHER" id="PTHR44051">
    <property type="entry name" value="GLUTATHIONE S-TRANSFERASE-RELATED"/>
    <property type="match status" value="1"/>
</dbReference>
<feature type="domain" description="GST N-terminal" evidence="1">
    <location>
        <begin position="17"/>
        <end position="97"/>
    </location>
</feature>
<dbReference type="Pfam" id="PF13417">
    <property type="entry name" value="GST_N_3"/>
    <property type="match status" value="1"/>
</dbReference>
<dbReference type="PANTHER" id="PTHR44051:SF8">
    <property type="entry name" value="GLUTATHIONE S-TRANSFERASE GSTA"/>
    <property type="match status" value="1"/>
</dbReference>
<dbReference type="RefSeq" id="WP_009547415.1">
    <property type="nucleotide sequence ID" value="NC_010546.1"/>
</dbReference>
<dbReference type="InterPro" id="IPR010987">
    <property type="entry name" value="Glutathione-S-Trfase_C-like"/>
</dbReference>
<evidence type="ECO:0000313" key="3">
    <source>
        <dbReference type="EMBL" id="ACB52305.1"/>
    </source>
</evidence>
<keyword evidence="4" id="KW-1185">Reference proteome</keyword>
<dbReference type="InterPro" id="IPR004045">
    <property type="entry name" value="Glutathione_S-Trfase_N"/>
</dbReference>
<dbReference type="Pfam" id="PF00043">
    <property type="entry name" value="GST_C"/>
    <property type="match status" value="1"/>
</dbReference>
<reference evidence="3 4" key="1">
    <citation type="journal article" date="2008" name="Proc. Natl. Acad. Sci. U.S.A.">
        <title>The genome of Cyanothece 51142, a unicellular diazotrophic cyanobacterium important in the marine nitrogen cycle.</title>
        <authorList>
            <person name="Welsh E.A."/>
            <person name="Liberton M."/>
            <person name="Stoeckel J."/>
            <person name="Loh T."/>
            <person name="Elvitigala T."/>
            <person name="Wang C."/>
            <person name="Wollam A."/>
            <person name="Fulton R.S."/>
            <person name="Clifton S.W."/>
            <person name="Jacobs J.M."/>
            <person name="Aurora R."/>
            <person name="Ghosh B.K."/>
            <person name="Sherman L.A."/>
            <person name="Smith R.D."/>
            <person name="Wilson R.K."/>
            <person name="Pakrasi H.B."/>
        </authorList>
    </citation>
    <scope>NUCLEOTIDE SEQUENCE [LARGE SCALE GENOMIC DNA]</scope>
    <source>
        <strain evidence="4">ATCC 51142 / BH68</strain>
    </source>
</reference>
<dbReference type="PROSITE" id="PS50405">
    <property type="entry name" value="GST_CTER"/>
    <property type="match status" value="1"/>
</dbReference>
<gene>
    <name evidence="3" type="primary">gst2</name>
    <name evidence="3" type="ordered locus">cce_2957</name>
</gene>
<dbReference type="CDD" id="cd00299">
    <property type="entry name" value="GST_C_family"/>
    <property type="match status" value="1"/>
</dbReference>
<evidence type="ECO:0000259" key="1">
    <source>
        <dbReference type="PROSITE" id="PS50404"/>
    </source>
</evidence>
<dbReference type="Proteomes" id="UP000001203">
    <property type="component" value="Chromosome circular"/>
</dbReference>
<dbReference type="KEGG" id="cyt:cce_2957"/>
<dbReference type="Gene3D" id="3.40.30.10">
    <property type="entry name" value="Glutaredoxin"/>
    <property type="match status" value="1"/>
</dbReference>
<dbReference type="SUPFAM" id="SSF52833">
    <property type="entry name" value="Thioredoxin-like"/>
    <property type="match status" value="1"/>
</dbReference>
<proteinExistence type="predicted"/>
<dbReference type="STRING" id="43989.cce_2957"/>
<evidence type="ECO:0000313" key="4">
    <source>
        <dbReference type="Proteomes" id="UP000001203"/>
    </source>
</evidence>
<name>B1WVX2_CROS5</name>
<evidence type="ECO:0000259" key="2">
    <source>
        <dbReference type="PROSITE" id="PS50405"/>
    </source>
</evidence>
<protein>
    <submittedName>
        <fullName evidence="3">Glutathione S-transferase</fullName>
    </submittedName>
</protein>
<sequence>MSATCVINGWERPEKTPMLKLYHLPISFNSRRVWIALLEKGLSFELIPMKLNGDQLTPEFLALNPFHHIPVLVDEAFSLFESLAILDYLEAKYPTPSLVPSDPQGLGTVKMINLVTLNELLPATTPLIQHSMGFITLDEQRIANTKEKVAVVLNFFETSLGDRSYIVGNTLTLADIVAGTMVGFLPQMGVSLSAYPQLTAWTKQLSQRESWQQTEPQPEEIDKFRETMKKLMAQRGS</sequence>